<organism evidence="3 4">
    <name type="scientific">Agromyces bauzanensis</name>
    <dbReference type="NCBI Taxonomy" id="1308924"/>
    <lineage>
        <taxon>Bacteria</taxon>
        <taxon>Bacillati</taxon>
        <taxon>Actinomycetota</taxon>
        <taxon>Actinomycetes</taxon>
        <taxon>Micrococcales</taxon>
        <taxon>Microbacteriaceae</taxon>
        <taxon>Agromyces</taxon>
    </lineage>
</organism>
<accession>A0A917PGL7</accession>
<name>A0A917PGL7_9MICO</name>
<dbReference type="RefSeq" id="WP_229662150.1">
    <property type="nucleotide sequence ID" value="NZ_BAABFW010000021.1"/>
</dbReference>
<protein>
    <recommendedName>
        <fullName evidence="2">FMN-binding domain-containing protein</fullName>
    </recommendedName>
</protein>
<dbReference type="Pfam" id="PF04205">
    <property type="entry name" value="FMN_bind"/>
    <property type="match status" value="1"/>
</dbReference>
<feature type="compositionally biased region" description="Low complexity" evidence="1">
    <location>
        <begin position="45"/>
        <end position="56"/>
    </location>
</feature>
<dbReference type="GO" id="GO:0010181">
    <property type="term" value="F:FMN binding"/>
    <property type="evidence" value="ECO:0007669"/>
    <property type="project" value="InterPro"/>
</dbReference>
<dbReference type="InterPro" id="IPR007329">
    <property type="entry name" value="FMN-bd"/>
</dbReference>
<dbReference type="AlphaFoldDB" id="A0A917PGL7"/>
<proteinExistence type="predicted"/>
<reference evidence="3" key="2">
    <citation type="submission" date="2020-09" db="EMBL/GenBank/DDBJ databases">
        <authorList>
            <person name="Sun Q."/>
            <person name="Zhou Y."/>
        </authorList>
    </citation>
    <scope>NUCLEOTIDE SEQUENCE</scope>
    <source>
        <strain evidence="3">CGMCC 1.8984</strain>
    </source>
</reference>
<dbReference type="Gene3D" id="3.90.1010.20">
    <property type="match status" value="1"/>
</dbReference>
<reference evidence="3" key="1">
    <citation type="journal article" date="2014" name="Int. J. Syst. Evol. Microbiol.">
        <title>Complete genome sequence of Corynebacterium casei LMG S-19264T (=DSM 44701T), isolated from a smear-ripened cheese.</title>
        <authorList>
            <consortium name="US DOE Joint Genome Institute (JGI-PGF)"/>
            <person name="Walter F."/>
            <person name="Albersmeier A."/>
            <person name="Kalinowski J."/>
            <person name="Ruckert C."/>
        </authorList>
    </citation>
    <scope>NUCLEOTIDE SEQUENCE</scope>
    <source>
        <strain evidence="3">CGMCC 1.8984</strain>
    </source>
</reference>
<evidence type="ECO:0000313" key="3">
    <source>
        <dbReference type="EMBL" id="GGJ75874.1"/>
    </source>
</evidence>
<evidence type="ECO:0000259" key="2">
    <source>
        <dbReference type="SMART" id="SM00900"/>
    </source>
</evidence>
<dbReference type="Proteomes" id="UP000636956">
    <property type="component" value="Unassembled WGS sequence"/>
</dbReference>
<dbReference type="SMART" id="SM00900">
    <property type="entry name" value="FMN_bind"/>
    <property type="match status" value="1"/>
</dbReference>
<keyword evidence="4" id="KW-1185">Reference proteome</keyword>
<feature type="compositionally biased region" description="Low complexity" evidence="1">
    <location>
        <begin position="64"/>
        <end position="88"/>
    </location>
</feature>
<evidence type="ECO:0000313" key="4">
    <source>
        <dbReference type="Proteomes" id="UP000636956"/>
    </source>
</evidence>
<gene>
    <name evidence="3" type="ORF">GCM10011372_12680</name>
</gene>
<feature type="region of interest" description="Disordered" evidence="1">
    <location>
        <begin position="35"/>
        <end position="88"/>
    </location>
</feature>
<comment type="caution">
    <text evidence="3">The sequence shown here is derived from an EMBL/GenBank/DDBJ whole genome shotgun (WGS) entry which is preliminary data.</text>
</comment>
<sequence>MRRRAAVLASAASAVVILGGWQLGAMSAVTSPVVQGSAGTGGGSNSATDAAASGADAGTGTGSSTGSATGRSGTSTGAGATGGATATAPQAAASGIDGTYTGATMSTRFGNVQVQVTVSGGAITDVSALHLTDADRRSVQISNRAAPVLRNEVLQAQSASVSMVSGATYTSMGYLRSLQSALDQAGF</sequence>
<evidence type="ECO:0000256" key="1">
    <source>
        <dbReference type="SAM" id="MobiDB-lite"/>
    </source>
</evidence>
<dbReference type="GO" id="GO:0016020">
    <property type="term" value="C:membrane"/>
    <property type="evidence" value="ECO:0007669"/>
    <property type="project" value="InterPro"/>
</dbReference>
<feature type="domain" description="FMN-binding" evidence="2">
    <location>
        <begin position="108"/>
        <end position="185"/>
    </location>
</feature>
<dbReference type="EMBL" id="BMMD01000005">
    <property type="protein sequence ID" value="GGJ75874.1"/>
    <property type="molecule type" value="Genomic_DNA"/>
</dbReference>